<dbReference type="SUPFAM" id="SSF48726">
    <property type="entry name" value="Immunoglobulin"/>
    <property type="match status" value="1"/>
</dbReference>
<evidence type="ECO:0000256" key="3">
    <source>
        <dbReference type="SAM" id="SignalP"/>
    </source>
</evidence>
<protein>
    <recommendedName>
        <fullName evidence="7">Ig-like domain-containing protein</fullName>
    </recommendedName>
</protein>
<reference evidence="4" key="1">
    <citation type="submission" date="2021-02" db="EMBL/GenBank/DDBJ databases">
        <authorList>
            <person name="Nowell W R."/>
        </authorList>
    </citation>
    <scope>NUCLEOTIDE SEQUENCE</scope>
</reference>
<name>A0A814W8H6_9BILA</name>
<feature type="chain" id="PRO_5036226305" description="Ig-like domain-containing protein" evidence="3">
    <location>
        <begin position="22"/>
        <end position="369"/>
    </location>
</feature>
<evidence type="ECO:0000313" key="5">
    <source>
        <dbReference type="EMBL" id="CAF3838368.1"/>
    </source>
</evidence>
<dbReference type="InterPro" id="IPR013783">
    <property type="entry name" value="Ig-like_fold"/>
</dbReference>
<dbReference type="InterPro" id="IPR036179">
    <property type="entry name" value="Ig-like_dom_sf"/>
</dbReference>
<evidence type="ECO:0000313" key="4">
    <source>
        <dbReference type="EMBL" id="CAF1197961.1"/>
    </source>
</evidence>
<dbReference type="AlphaFoldDB" id="A0A814W8H6"/>
<dbReference type="EMBL" id="CAJOBE010002699">
    <property type="protein sequence ID" value="CAF3838368.1"/>
    <property type="molecule type" value="Genomic_DNA"/>
</dbReference>
<feature type="transmembrane region" description="Helical" evidence="2">
    <location>
        <begin position="285"/>
        <end position="310"/>
    </location>
</feature>
<evidence type="ECO:0008006" key="7">
    <source>
        <dbReference type="Google" id="ProtNLM"/>
    </source>
</evidence>
<keyword evidence="2" id="KW-0472">Membrane</keyword>
<sequence>MMLYFVFINFIFILIISDSWCRNIEKTIVSVGESFSFNCHQDESVYFARQLHDWSEVQNNDNRYSYLNLNIININEENVLRITINSANSQNTGYYGCSSSKSRRQSMSRTYQLIVADVDLFYWSYICHGQPGACMTFNDPSDETRSTFEVADQTYVDLFCCTSVTGYEHVNIKMTPVGEIRDRITIKRNQELDGSWVVCANQHTVFKRTSSRYPERLTCELVIDNRVHSSLISVIEIKDAMPINPDIDPSNRFTPPSKDDDDEYFNGRTSSNSGRRGKLTTGKQIAIIIGSIIGGLFFFGLLFFLIFFLCCKNRVLKNSSSQTKKSNKDPIVSTHVKSNKKEKQNPQEEEPLYLEPVPLSENSPVFLRL</sequence>
<dbReference type="Proteomes" id="UP000663889">
    <property type="component" value="Unassembled WGS sequence"/>
</dbReference>
<proteinExistence type="predicted"/>
<keyword evidence="2" id="KW-0812">Transmembrane</keyword>
<evidence type="ECO:0000313" key="6">
    <source>
        <dbReference type="Proteomes" id="UP000663889"/>
    </source>
</evidence>
<organism evidence="4 6">
    <name type="scientific">Rotaria sordida</name>
    <dbReference type="NCBI Taxonomy" id="392033"/>
    <lineage>
        <taxon>Eukaryota</taxon>
        <taxon>Metazoa</taxon>
        <taxon>Spiralia</taxon>
        <taxon>Gnathifera</taxon>
        <taxon>Rotifera</taxon>
        <taxon>Eurotatoria</taxon>
        <taxon>Bdelloidea</taxon>
        <taxon>Philodinida</taxon>
        <taxon>Philodinidae</taxon>
        <taxon>Rotaria</taxon>
    </lineage>
</organism>
<dbReference type="EMBL" id="CAJNOU010001397">
    <property type="protein sequence ID" value="CAF1197961.1"/>
    <property type="molecule type" value="Genomic_DNA"/>
</dbReference>
<comment type="caution">
    <text evidence="4">The sequence shown here is derived from an EMBL/GenBank/DDBJ whole genome shotgun (WGS) entry which is preliminary data.</text>
</comment>
<gene>
    <name evidence="5" type="ORF">FNK824_LOCUS17188</name>
    <name evidence="4" type="ORF">SEV965_LOCUS20976</name>
</gene>
<evidence type="ECO:0000256" key="2">
    <source>
        <dbReference type="SAM" id="Phobius"/>
    </source>
</evidence>
<accession>A0A814W8H6</accession>
<evidence type="ECO:0000256" key="1">
    <source>
        <dbReference type="SAM" id="MobiDB-lite"/>
    </source>
</evidence>
<dbReference type="Gene3D" id="2.60.40.10">
    <property type="entry name" value="Immunoglobulins"/>
    <property type="match status" value="1"/>
</dbReference>
<feature type="signal peptide" evidence="3">
    <location>
        <begin position="1"/>
        <end position="21"/>
    </location>
</feature>
<dbReference type="Proteomes" id="UP000663874">
    <property type="component" value="Unassembled WGS sequence"/>
</dbReference>
<keyword evidence="3" id="KW-0732">Signal</keyword>
<feature type="region of interest" description="Disordered" evidence="1">
    <location>
        <begin position="321"/>
        <end position="356"/>
    </location>
</feature>
<feature type="region of interest" description="Disordered" evidence="1">
    <location>
        <begin position="246"/>
        <end position="277"/>
    </location>
</feature>
<keyword evidence="2" id="KW-1133">Transmembrane helix</keyword>